<dbReference type="Proteomes" id="UP000438093">
    <property type="component" value="Unassembled WGS sequence"/>
</dbReference>
<evidence type="ECO:0000313" key="2">
    <source>
        <dbReference type="Proteomes" id="UP000438093"/>
    </source>
</evidence>
<organism evidence="1 2">
    <name type="scientific">Eggerthella guodeyinii</name>
    <dbReference type="NCBI Taxonomy" id="2690837"/>
    <lineage>
        <taxon>Bacteria</taxon>
        <taxon>Bacillati</taxon>
        <taxon>Actinomycetota</taxon>
        <taxon>Coriobacteriia</taxon>
        <taxon>Eggerthellales</taxon>
        <taxon>Eggerthellaceae</taxon>
        <taxon>Eggerthella</taxon>
    </lineage>
</organism>
<protein>
    <submittedName>
        <fullName evidence="1">Uncharacterized protein</fullName>
    </submittedName>
</protein>
<gene>
    <name evidence="1" type="ORF">GJG86_01050</name>
</gene>
<dbReference type="EMBL" id="VTFY01000001">
    <property type="protein sequence ID" value="MRX81091.1"/>
    <property type="molecule type" value="Genomic_DNA"/>
</dbReference>
<name>A0A6N7RJD1_9ACTN</name>
<evidence type="ECO:0000313" key="1">
    <source>
        <dbReference type="EMBL" id="MRX81091.1"/>
    </source>
</evidence>
<dbReference type="RefSeq" id="WP_154331999.1">
    <property type="nucleotide sequence ID" value="NZ_VTFY01000001.1"/>
</dbReference>
<proteinExistence type="predicted"/>
<comment type="caution">
    <text evidence="1">The sequence shown here is derived from an EMBL/GenBank/DDBJ whole genome shotgun (WGS) entry which is preliminary data.</text>
</comment>
<dbReference type="AlphaFoldDB" id="A0A6N7RJD1"/>
<keyword evidence="2" id="KW-1185">Reference proteome</keyword>
<accession>A0A6N7RJD1</accession>
<reference evidence="2" key="1">
    <citation type="submission" date="2019-08" db="EMBL/GenBank/DDBJ databases">
        <title>Arthrobacter sp. nov., isolated from plateau pika and Tibetan wild ass.</title>
        <authorList>
            <person name="Ge Y."/>
        </authorList>
    </citation>
    <scope>NUCLEOTIDE SEQUENCE [LARGE SCALE GENOMIC DNA]</scope>
    <source>
        <strain evidence="2">HF-4214</strain>
    </source>
</reference>
<sequence length="75" mass="8286">MESLVTALVTGGLTLAGVIVSNLWSQAVMEFMIDELAKRVEKHNGMIERTYALAQDMALALAQHDIADLRRKTEV</sequence>